<dbReference type="InterPro" id="IPR008979">
    <property type="entry name" value="Galactose-bd-like_sf"/>
</dbReference>
<evidence type="ECO:0000256" key="1">
    <source>
        <dbReference type="ARBA" id="ARBA00022801"/>
    </source>
</evidence>
<feature type="chain" id="PRO_5026915177" description="Xaa-Pro dipeptidyl-peptidase C-terminal domain-containing protein" evidence="3">
    <location>
        <begin position="23"/>
        <end position="662"/>
    </location>
</feature>
<feature type="signal peptide" evidence="3">
    <location>
        <begin position="1"/>
        <end position="22"/>
    </location>
</feature>
<dbReference type="Gene3D" id="2.60.120.260">
    <property type="entry name" value="Galactose-binding domain-like"/>
    <property type="match status" value="1"/>
</dbReference>
<dbReference type="EMBL" id="CADCVT010000373">
    <property type="protein sequence ID" value="CAA9527673.1"/>
    <property type="molecule type" value="Genomic_DNA"/>
</dbReference>
<sequence>MLRRVLALALPLALLVAPAASGAPVAEVVPFETKGRDGTPLQGHVYLPEGSRPFATVLELSPYWGGAKAATESQSDGEGRLSEEMQPFIDAGFAVAFVSMRGSGRSGGCLSFGAEEDRTDAYEIIQGLAAQRWSNGSIGMYGLSYDGWSQFLAMAAAPPALKATIPGSGVIDLWSLLGRRGAPLFVAGPAFTPLWTALTSAGSIHQGGAQRLGCPDAVTHIRENADLGVTGNRTKWFEDRDLRPLLKESRVPALVTNGMATLRAPLTDQEGHVLQFEGLWDILSPDRTRFVLGQWGHQPAYLDRDDFLKMSVAWMDHYLRGGPQTVKPGVVEYQQLGGQWKSATSWPPPSRTLPLKLSKERLVPEGAQVESSETRFQSTDNDPGLRVDTEETGGRYATSTCGPNQATYVSAPMPEDVELAGNFQVELTLSSTQPGGHFAVLLHRTKNDGSCPDRESVEVGRALLDLRHWRTAGRAEDFPTGKPTTFTFTSHPTAAKVLKGERLVAAIGGGAWEIASDPLKPLLTVHTGRGIAGRITLPIVTGELPDRRTDAADRSVSVELPPASSSPRSSNASRKCVSRRRFRIRLRAPGGDRIESATVSVDGKPRRTVRGPRRTATVDLRKLPRGRFSVSVSVRTVSGRRAREKRRYRTCTPKPRRGRQRP</sequence>
<dbReference type="Pfam" id="PF08530">
    <property type="entry name" value="PepX_C"/>
    <property type="match status" value="1"/>
</dbReference>
<dbReference type="GO" id="GO:0008239">
    <property type="term" value="F:dipeptidyl-peptidase activity"/>
    <property type="evidence" value="ECO:0007669"/>
    <property type="project" value="InterPro"/>
</dbReference>
<dbReference type="InterPro" id="IPR000383">
    <property type="entry name" value="Xaa-Pro-like_dom"/>
</dbReference>
<dbReference type="SUPFAM" id="SSF53474">
    <property type="entry name" value="alpha/beta-Hydrolases"/>
    <property type="match status" value="1"/>
</dbReference>
<proteinExistence type="predicted"/>
<protein>
    <recommendedName>
        <fullName evidence="4">Xaa-Pro dipeptidyl-peptidase C-terminal domain-containing protein</fullName>
    </recommendedName>
</protein>
<feature type="domain" description="Xaa-Pro dipeptidyl-peptidase C-terminal" evidence="4">
    <location>
        <begin position="312"/>
        <end position="536"/>
    </location>
</feature>
<evidence type="ECO:0000313" key="5">
    <source>
        <dbReference type="EMBL" id="CAA9527673.1"/>
    </source>
</evidence>
<dbReference type="Pfam" id="PF02129">
    <property type="entry name" value="Peptidase_S15"/>
    <property type="match status" value="1"/>
</dbReference>
<keyword evidence="1" id="KW-0378">Hydrolase</keyword>
<evidence type="ECO:0000256" key="2">
    <source>
        <dbReference type="SAM" id="MobiDB-lite"/>
    </source>
</evidence>
<dbReference type="NCBIfam" id="TIGR00976">
    <property type="entry name" value="CocE_NonD"/>
    <property type="match status" value="1"/>
</dbReference>
<feature type="region of interest" description="Disordered" evidence="2">
    <location>
        <begin position="632"/>
        <end position="662"/>
    </location>
</feature>
<accession>A0A6J4TP10</accession>
<feature type="compositionally biased region" description="Polar residues" evidence="2">
    <location>
        <begin position="369"/>
        <end position="381"/>
    </location>
</feature>
<feature type="region of interest" description="Disordered" evidence="2">
    <location>
        <begin position="550"/>
        <end position="577"/>
    </location>
</feature>
<dbReference type="SMART" id="SM00939">
    <property type="entry name" value="PepX_C"/>
    <property type="match status" value="1"/>
</dbReference>
<dbReference type="SUPFAM" id="SSF49785">
    <property type="entry name" value="Galactose-binding domain-like"/>
    <property type="match status" value="1"/>
</dbReference>
<dbReference type="AlphaFoldDB" id="A0A6J4TP10"/>
<feature type="compositionally biased region" description="Basic residues" evidence="2">
    <location>
        <begin position="638"/>
        <end position="662"/>
    </location>
</feature>
<dbReference type="InterPro" id="IPR013736">
    <property type="entry name" value="Xaa-Pro_dipept_C"/>
</dbReference>
<evidence type="ECO:0000259" key="4">
    <source>
        <dbReference type="SMART" id="SM00939"/>
    </source>
</evidence>
<dbReference type="InterPro" id="IPR005674">
    <property type="entry name" value="CocE/Ser_esterase"/>
</dbReference>
<evidence type="ECO:0000256" key="3">
    <source>
        <dbReference type="SAM" id="SignalP"/>
    </source>
</evidence>
<feature type="compositionally biased region" description="Low complexity" evidence="2">
    <location>
        <begin position="561"/>
        <end position="574"/>
    </location>
</feature>
<organism evidence="5">
    <name type="scientific">uncultured Solirubrobacteraceae bacterium</name>
    <dbReference type="NCBI Taxonomy" id="1162706"/>
    <lineage>
        <taxon>Bacteria</taxon>
        <taxon>Bacillati</taxon>
        <taxon>Actinomycetota</taxon>
        <taxon>Thermoleophilia</taxon>
        <taxon>Solirubrobacterales</taxon>
        <taxon>Solirubrobacteraceae</taxon>
        <taxon>environmental samples</taxon>
    </lineage>
</organism>
<dbReference type="Gene3D" id="3.40.50.1820">
    <property type="entry name" value="alpha/beta hydrolase"/>
    <property type="match status" value="1"/>
</dbReference>
<keyword evidence="3" id="KW-0732">Signal</keyword>
<feature type="region of interest" description="Disordered" evidence="2">
    <location>
        <begin position="364"/>
        <end position="387"/>
    </location>
</feature>
<name>A0A6J4TP10_9ACTN</name>
<reference evidence="5" key="1">
    <citation type="submission" date="2020-02" db="EMBL/GenBank/DDBJ databases">
        <authorList>
            <person name="Meier V. D."/>
        </authorList>
    </citation>
    <scope>NUCLEOTIDE SEQUENCE</scope>
    <source>
        <strain evidence="5">AVDCRST_MAG85</strain>
    </source>
</reference>
<dbReference type="InterPro" id="IPR029058">
    <property type="entry name" value="AB_hydrolase_fold"/>
</dbReference>
<gene>
    <name evidence="5" type="ORF">AVDCRST_MAG85-3392</name>
</gene>